<evidence type="ECO:0000256" key="1">
    <source>
        <dbReference type="ARBA" id="ARBA00000832"/>
    </source>
</evidence>
<dbReference type="EMBL" id="CP004353">
    <property type="protein sequence ID" value="AHI22864.1"/>
    <property type="molecule type" value="Genomic_DNA"/>
</dbReference>
<reference evidence="9 10" key="1">
    <citation type="submission" date="2013-02" db="EMBL/GenBank/DDBJ databases">
        <title>The complete genome sequence of Corynebacterium vitaeruminis DSM 20294.</title>
        <authorList>
            <person name="Ruckert C."/>
            <person name="Albersmeier A."/>
            <person name="Kalinowski J."/>
        </authorList>
    </citation>
    <scope>NUCLEOTIDE SEQUENCE [LARGE SCALE GENOMIC DNA]</scope>
    <source>
        <strain evidence="10">ATCC 10234</strain>
    </source>
</reference>
<evidence type="ECO:0000256" key="7">
    <source>
        <dbReference type="RuleBase" id="RU365095"/>
    </source>
</evidence>
<dbReference type="KEGG" id="cvt:B843_07395"/>
<protein>
    <recommendedName>
        <fullName evidence="6 7">6-phosphogluconolactonase</fullName>
        <shortName evidence="7">6PGL</shortName>
        <ecNumber evidence="5 7">3.1.1.31</ecNumber>
    </recommendedName>
</protein>
<dbReference type="STRING" id="1224164.B843_07395"/>
<name>W5Y1S6_9CORY</name>
<dbReference type="EC" id="3.1.1.31" evidence="5 7"/>
<dbReference type="HOGENOM" id="CLU_053947_1_1_11"/>
<dbReference type="PATRIC" id="fig|1224164.3.peg.1483"/>
<dbReference type="InterPro" id="IPR039104">
    <property type="entry name" value="6PGL"/>
</dbReference>
<dbReference type="PANTHER" id="PTHR11054">
    <property type="entry name" value="6-PHOSPHOGLUCONOLACTONASE"/>
    <property type="match status" value="1"/>
</dbReference>
<evidence type="ECO:0000256" key="2">
    <source>
        <dbReference type="ARBA" id="ARBA00002681"/>
    </source>
</evidence>
<comment type="pathway">
    <text evidence="3 7">Carbohydrate degradation; pentose phosphate pathway; D-ribulose 5-phosphate from D-glucose 6-phosphate (oxidative stage): step 2/3.</text>
</comment>
<evidence type="ECO:0000259" key="8">
    <source>
        <dbReference type="Pfam" id="PF01182"/>
    </source>
</evidence>
<evidence type="ECO:0000313" key="10">
    <source>
        <dbReference type="Proteomes" id="UP000019222"/>
    </source>
</evidence>
<dbReference type="Proteomes" id="UP000019222">
    <property type="component" value="Chromosome"/>
</dbReference>
<evidence type="ECO:0000256" key="6">
    <source>
        <dbReference type="ARBA" id="ARBA00020337"/>
    </source>
</evidence>
<comment type="catalytic activity">
    <reaction evidence="1 7">
        <text>6-phospho-D-glucono-1,5-lactone + H2O = 6-phospho-D-gluconate + H(+)</text>
        <dbReference type="Rhea" id="RHEA:12556"/>
        <dbReference type="ChEBI" id="CHEBI:15377"/>
        <dbReference type="ChEBI" id="CHEBI:15378"/>
        <dbReference type="ChEBI" id="CHEBI:57955"/>
        <dbReference type="ChEBI" id="CHEBI:58759"/>
        <dbReference type="EC" id="3.1.1.31"/>
    </reaction>
</comment>
<dbReference type="GO" id="GO:0005975">
    <property type="term" value="P:carbohydrate metabolic process"/>
    <property type="evidence" value="ECO:0007669"/>
    <property type="project" value="UniProtKB-UniRule"/>
</dbReference>
<dbReference type="NCBIfam" id="TIGR01198">
    <property type="entry name" value="pgl"/>
    <property type="match status" value="1"/>
</dbReference>
<evidence type="ECO:0000313" key="9">
    <source>
        <dbReference type="EMBL" id="AHI22864.1"/>
    </source>
</evidence>
<dbReference type="UniPathway" id="UPA00115">
    <property type="reaction ID" value="UER00409"/>
</dbReference>
<dbReference type="InterPro" id="IPR037171">
    <property type="entry name" value="NagB/RpiA_transferase-like"/>
</dbReference>
<dbReference type="InterPro" id="IPR006148">
    <property type="entry name" value="Glc/Gal-6P_isomerase"/>
</dbReference>
<gene>
    <name evidence="7" type="primary">pgl</name>
    <name evidence="9" type="ORF">B843_07395</name>
</gene>
<comment type="similarity">
    <text evidence="4 7">Belongs to the glucosamine/galactosamine-6-phosphate isomerase family. 6-phosphogluconolactonase subfamily.</text>
</comment>
<dbReference type="eggNOG" id="COG0363">
    <property type="taxonomic scope" value="Bacteria"/>
</dbReference>
<feature type="domain" description="Glucosamine/galactosamine-6-phosphate isomerase" evidence="8">
    <location>
        <begin position="2"/>
        <end position="217"/>
    </location>
</feature>
<dbReference type="RefSeq" id="WP_034650731.1">
    <property type="nucleotide sequence ID" value="NZ_CP004353.1"/>
</dbReference>
<evidence type="ECO:0000256" key="4">
    <source>
        <dbReference type="ARBA" id="ARBA00010662"/>
    </source>
</evidence>
<dbReference type="CDD" id="cd01400">
    <property type="entry name" value="6PGL"/>
    <property type="match status" value="1"/>
</dbReference>
<dbReference type="Pfam" id="PF01182">
    <property type="entry name" value="Glucosamine_iso"/>
    <property type="match status" value="1"/>
</dbReference>
<keyword evidence="10" id="KW-1185">Reference proteome</keyword>
<keyword evidence="7" id="KW-0378">Hydrolase</keyword>
<dbReference type="AlphaFoldDB" id="W5Y1S6"/>
<dbReference type="SUPFAM" id="SSF100950">
    <property type="entry name" value="NagB/RpiA/CoA transferase-like"/>
    <property type="match status" value="1"/>
</dbReference>
<proteinExistence type="inferred from homology"/>
<dbReference type="GO" id="GO:0017057">
    <property type="term" value="F:6-phosphogluconolactonase activity"/>
    <property type="evidence" value="ECO:0007669"/>
    <property type="project" value="UniProtKB-UniRule"/>
</dbReference>
<dbReference type="Gene3D" id="3.40.50.1360">
    <property type="match status" value="1"/>
</dbReference>
<evidence type="ECO:0000256" key="3">
    <source>
        <dbReference type="ARBA" id="ARBA00004961"/>
    </source>
</evidence>
<dbReference type="PANTHER" id="PTHR11054:SF0">
    <property type="entry name" value="6-PHOSPHOGLUCONOLACTONASE"/>
    <property type="match status" value="1"/>
</dbReference>
<sequence>MEAVADEAAKRFAKVMRKVSKRGGVTGDGIARVVLTGGGAGILMLRKLRDLDIDWERVHVFFGDERNVPVSDPESNEGQAREALLEHVDIPEANIHGYGLGGVDMNAAAENYESVLADFAPRGFDLHLLGMGGEGHINSIFPDSAAVKETTKKVVAVTDSPKPPAERVSLTLPAVNSSARVWLLVAGAAKADAAKAIVDRKPAVDWPAAGAEGTKETLLIVDEEAASKL</sequence>
<dbReference type="GO" id="GO:0006098">
    <property type="term" value="P:pentose-phosphate shunt"/>
    <property type="evidence" value="ECO:0007669"/>
    <property type="project" value="UniProtKB-UniPathway"/>
</dbReference>
<organism evidence="9 10">
    <name type="scientific">Corynebacterium vitaeruminis DSM 20294</name>
    <dbReference type="NCBI Taxonomy" id="1224164"/>
    <lineage>
        <taxon>Bacteria</taxon>
        <taxon>Bacillati</taxon>
        <taxon>Actinomycetota</taxon>
        <taxon>Actinomycetes</taxon>
        <taxon>Mycobacteriales</taxon>
        <taxon>Corynebacteriaceae</taxon>
        <taxon>Corynebacterium</taxon>
    </lineage>
</organism>
<comment type="function">
    <text evidence="2 7">Hydrolysis of 6-phosphogluconolactone to 6-phosphogluconate.</text>
</comment>
<accession>W5Y1S6</accession>
<evidence type="ECO:0000256" key="5">
    <source>
        <dbReference type="ARBA" id="ARBA00013198"/>
    </source>
</evidence>
<dbReference type="InterPro" id="IPR005900">
    <property type="entry name" value="6-phosphogluconolactonase_DevB"/>
</dbReference>